<name>A0ABR1BES3_POLSC</name>
<proteinExistence type="predicted"/>
<dbReference type="EMBL" id="JAWJWF010000001">
    <property type="protein sequence ID" value="KAK6641938.1"/>
    <property type="molecule type" value="Genomic_DNA"/>
</dbReference>
<protein>
    <submittedName>
        <fullName evidence="2">Uncharacterized protein</fullName>
    </submittedName>
</protein>
<evidence type="ECO:0000313" key="2">
    <source>
        <dbReference type="EMBL" id="KAK6641938.1"/>
    </source>
</evidence>
<evidence type="ECO:0000313" key="3">
    <source>
        <dbReference type="Proteomes" id="UP001359485"/>
    </source>
</evidence>
<accession>A0ABR1BES3</accession>
<gene>
    <name evidence="2" type="ORF">RUM44_013658</name>
</gene>
<organism evidence="2 3">
    <name type="scientific">Polyplax serrata</name>
    <name type="common">Common mouse louse</name>
    <dbReference type="NCBI Taxonomy" id="468196"/>
    <lineage>
        <taxon>Eukaryota</taxon>
        <taxon>Metazoa</taxon>
        <taxon>Ecdysozoa</taxon>
        <taxon>Arthropoda</taxon>
        <taxon>Hexapoda</taxon>
        <taxon>Insecta</taxon>
        <taxon>Pterygota</taxon>
        <taxon>Neoptera</taxon>
        <taxon>Paraneoptera</taxon>
        <taxon>Psocodea</taxon>
        <taxon>Troctomorpha</taxon>
        <taxon>Phthiraptera</taxon>
        <taxon>Anoplura</taxon>
        <taxon>Polyplacidae</taxon>
        <taxon>Polyplax</taxon>
    </lineage>
</organism>
<feature type="compositionally biased region" description="Basic and acidic residues" evidence="1">
    <location>
        <begin position="1"/>
        <end position="21"/>
    </location>
</feature>
<feature type="region of interest" description="Disordered" evidence="1">
    <location>
        <begin position="1"/>
        <end position="28"/>
    </location>
</feature>
<comment type="caution">
    <text evidence="2">The sequence shown here is derived from an EMBL/GenBank/DDBJ whole genome shotgun (WGS) entry which is preliminary data.</text>
</comment>
<sequence>MVQELDRGHDYYHHRNRRGEEDGGDGVNDDDCAGYFWTREDFQTCREAHAAPAFMLKFLFEVLDQMRSSAELRVRRPFAGSPILLFKQLKSINAISKDTNPIEVKSITRYNKK</sequence>
<keyword evidence="3" id="KW-1185">Reference proteome</keyword>
<dbReference type="Proteomes" id="UP001359485">
    <property type="component" value="Unassembled WGS sequence"/>
</dbReference>
<reference evidence="2 3" key="1">
    <citation type="submission" date="2023-09" db="EMBL/GenBank/DDBJ databases">
        <title>Genomes of two closely related lineages of the louse Polyplax serrata with different host specificities.</title>
        <authorList>
            <person name="Martinu J."/>
            <person name="Tarabai H."/>
            <person name="Stefka J."/>
            <person name="Hypsa V."/>
        </authorList>
    </citation>
    <scope>NUCLEOTIDE SEQUENCE [LARGE SCALE GENOMIC DNA]</scope>
    <source>
        <strain evidence="2">98ZLc_SE</strain>
    </source>
</reference>
<evidence type="ECO:0000256" key="1">
    <source>
        <dbReference type="SAM" id="MobiDB-lite"/>
    </source>
</evidence>